<feature type="transmembrane region" description="Helical" evidence="6">
    <location>
        <begin position="239"/>
        <end position="259"/>
    </location>
</feature>
<evidence type="ECO:0000256" key="2">
    <source>
        <dbReference type="ARBA" id="ARBA00022475"/>
    </source>
</evidence>
<comment type="subcellular location">
    <subcellularLocation>
        <location evidence="1">Cell membrane</location>
        <topology evidence="1">Multi-pass membrane protein</topology>
    </subcellularLocation>
</comment>
<evidence type="ECO:0000313" key="7">
    <source>
        <dbReference type="EMBL" id="WWX26043.1"/>
    </source>
</evidence>
<dbReference type="PANTHER" id="PTHR34857:SF2">
    <property type="entry name" value="SLL0384 PROTEIN"/>
    <property type="match status" value="1"/>
</dbReference>
<keyword evidence="5 6" id="KW-0472">Membrane</keyword>
<evidence type="ECO:0000256" key="5">
    <source>
        <dbReference type="ARBA" id="ARBA00023136"/>
    </source>
</evidence>
<reference evidence="7 8" key="1">
    <citation type="submission" date="2024-03" db="EMBL/GenBank/DDBJ databases">
        <title>A Dehalogenimonas Isolated from Estuarine Sediments Dihaloeliminates Chlorinated Alkanes.</title>
        <authorList>
            <person name="Yang Y."/>
            <person name="Wang H."/>
        </authorList>
    </citation>
    <scope>NUCLEOTIDE SEQUENCE [LARGE SCALE GENOMIC DNA]</scope>
    <source>
        <strain evidence="7 8">W</strain>
    </source>
</reference>
<dbReference type="Pfam" id="PF02361">
    <property type="entry name" value="CbiQ"/>
    <property type="match status" value="1"/>
</dbReference>
<dbReference type="InterPro" id="IPR012809">
    <property type="entry name" value="ECF_CbiQ"/>
</dbReference>
<feature type="transmembrane region" description="Helical" evidence="6">
    <location>
        <begin position="112"/>
        <end position="131"/>
    </location>
</feature>
<dbReference type="InterPro" id="IPR051611">
    <property type="entry name" value="ECF_transporter_component"/>
</dbReference>
<sequence length="260" mass="29005">MRHSFLDQYSHLNSPVHRRDPRLKFLLSLLFIVAVVLTPEAGWLTFAAYFGMLAVVFALSRLPLGYVLKRSLVIVPFVLLLGIINVFTRPGLELLGFNLGSWHLGLTDGGLIFLGTLLARSWLSVLALILLSSTTPLPSLLKGLEKLRIPRVIVMILSFMYRYLFLLIDEVMRMKQARDSRTVGHLSRSFQAKTVGGMIGALFIRSYERGERVYAAMVARGFDGTSRTLNDLTFRRGDAGAGILMGLVILLPLIAGRWLS</sequence>
<proteinExistence type="predicted"/>
<dbReference type="NCBIfam" id="TIGR02454">
    <property type="entry name" value="ECF_T_CbiQ"/>
    <property type="match status" value="1"/>
</dbReference>
<dbReference type="InterPro" id="IPR003339">
    <property type="entry name" value="ABC/ECF_trnsptr_transmembrane"/>
</dbReference>
<dbReference type="PANTHER" id="PTHR34857">
    <property type="entry name" value="SLL0384 PROTEIN"/>
    <property type="match status" value="1"/>
</dbReference>
<evidence type="ECO:0000256" key="6">
    <source>
        <dbReference type="SAM" id="Phobius"/>
    </source>
</evidence>
<accession>A0ABZ2JBE3</accession>
<keyword evidence="8" id="KW-1185">Reference proteome</keyword>
<keyword evidence="2" id="KW-1003">Cell membrane</keyword>
<evidence type="ECO:0000256" key="4">
    <source>
        <dbReference type="ARBA" id="ARBA00022989"/>
    </source>
</evidence>
<evidence type="ECO:0000313" key="8">
    <source>
        <dbReference type="Proteomes" id="UP001375370"/>
    </source>
</evidence>
<dbReference type="EMBL" id="CP146612">
    <property type="protein sequence ID" value="WWX26043.1"/>
    <property type="molecule type" value="Genomic_DNA"/>
</dbReference>
<feature type="transmembrane region" description="Helical" evidence="6">
    <location>
        <begin position="21"/>
        <end position="37"/>
    </location>
</feature>
<name>A0ABZ2JBE3_9CHLR</name>
<dbReference type="CDD" id="cd16914">
    <property type="entry name" value="EcfT"/>
    <property type="match status" value="1"/>
</dbReference>
<dbReference type="Proteomes" id="UP001375370">
    <property type="component" value="Chromosome"/>
</dbReference>
<organism evidence="7 8">
    <name type="scientific">Candidatus Dehalogenimonas loeffleri</name>
    <dbReference type="NCBI Taxonomy" id="3127115"/>
    <lineage>
        <taxon>Bacteria</taxon>
        <taxon>Bacillati</taxon>
        <taxon>Chloroflexota</taxon>
        <taxon>Dehalococcoidia</taxon>
        <taxon>Dehalococcoidales</taxon>
        <taxon>Dehalococcoidaceae</taxon>
        <taxon>Dehalogenimonas</taxon>
    </lineage>
</organism>
<dbReference type="RefSeq" id="WP_338738812.1">
    <property type="nucleotide sequence ID" value="NZ_CP146612.1"/>
</dbReference>
<protein>
    <submittedName>
        <fullName evidence="7">Cobalt ECF transporter T component CbiQ</fullName>
    </submittedName>
</protein>
<gene>
    <name evidence="7" type="primary">cbiQ</name>
    <name evidence="7" type="ORF">V8247_03505</name>
</gene>
<keyword evidence="3 6" id="KW-0812">Transmembrane</keyword>
<keyword evidence="4 6" id="KW-1133">Transmembrane helix</keyword>
<feature type="transmembrane region" description="Helical" evidence="6">
    <location>
        <begin position="152"/>
        <end position="168"/>
    </location>
</feature>
<evidence type="ECO:0000256" key="3">
    <source>
        <dbReference type="ARBA" id="ARBA00022692"/>
    </source>
</evidence>
<feature type="transmembrane region" description="Helical" evidence="6">
    <location>
        <begin position="72"/>
        <end position="92"/>
    </location>
</feature>
<evidence type="ECO:0000256" key="1">
    <source>
        <dbReference type="ARBA" id="ARBA00004651"/>
    </source>
</evidence>